<dbReference type="EMBL" id="KE525307">
    <property type="protein sequence ID" value="KFB45811.1"/>
    <property type="molecule type" value="Genomic_DNA"/>
</dbReference>
<keyword evidence="1" id="KW-0732">Signal</keyword>
<gene>
    <name evidence="2" type="ORF">ZHAS_00013791</name>
</gene>
<accession>A0A084W6G7</accession>
<reference evidence="3" key="2">
    <citation type="submission" date="2020-05" db="UniProtKB">
        <authorList>
            <consortium name="EnsemblMetazoa"/>
        </authorList>
    </citation>
    <scope>IDENTIFICATION</scope>
</reference>
<dbReference type="EnsemblMetazoa" id="ASIC013791-RA">
    <property type="protein sequence ID" value="ASIC013791-PA"/>
    <property type="gene ID" value="ASIC013791"/>
</dbReference>
<evidence type="ECO:0000313" key="4">
    <source>
        <dbReference type="Proteomes" id="UP000030765"/>
    </source>
</evidence>
<sequence length="84" mass="10149">MYGCSAKAALMFACLMISLGLVYSWKFVNPEQRPDYKQLAVTTTHHVDGLILEFAKFVEKIQRLYERMRRSSEYNYSYRRMWFY</sequence>
<dbReference type="AlphaFoldDB" id="A0A084W6G7"/>
<dbReference type="VEuPathDB" id="VectorBase:ASIS007245"/>
<dbReference type="EMBL" id="ATLV01020793">
    <property type="status" value="NOT_ANNOTATED_CDS"/>
    <property type="molecule type" value="Genomic_DNA"/>
</dbReference>
<feature type="chain" id="PRO_5001784282" evidence="1">
    <location>
        <begin position="25"/>
        <end position="84"/>
    </location>
</feature>
<evidence type="ECO:0000313" key="3">
    <source>
        <dbReference type="EnsemblMetazoa" id="ASIC013791-PA"/>
    </source>
</evidence>
<evidence type="ECO:0000313" key="2">
    <source>
        <dbReference type="EMBL" id="KFB45811.1"/>
    </source>
</evidence>
<dbReference type="VEuPathDB" id="VectorBase:ASIC013791"/>
<organism evidence="2">
    <name type="scientific">Anopheles sinensis</name>
    <name type="common">Mosquito</name>
    <dbReference type="NCBI Taxonomy" id="74873"/>
    <lineage>
        <taxon>Eukaryota</taxon>
        <taxon>Metazoa</taxon>
        <taxon>Ecdysozoa</taxon>
        <taxon>Arthropoda</taxon>
        <taxon>Hexapoda</taxon>
        <taxon>Insecta</taxon>
        <taxon>Pterygota</taxon>
        <taxon>Neoptera</taxon>
        <taxon>Endopterygota</taxon>
        <taxon>Diptera</taxon>
        <taxon>Nematocera</taxon>
        <taxon>Culicoidea</taxon>
        <taxon>Culicidae</taxon>
        <taxon>Anophelinae</taxon>
        <taxon>Anopheles</taxon>
    </lineage>
</organism>
<name>A0A084W6G7_ANOSI</name>
<protein>
    <submittedName>
        <fullName evidence="2 3">Uncharacterized protein</fullName>
    </submittedName>
</protein>
<reference evidence="2 4" key="1">
    <citation type="journal article" date="2014" name="BMC Genomics">
        <title>Genome sequence of Anopheles sinensis provides insight into genetics basis of mosquito competence for malaria parasites.</title>
        <authorList>
            <person name="Zhou D."/>
            <person name="Zhang D."/>
            <person name="Ding G."/>
            <person name="Shi L."/>
            <person name="Hou Q."/>
            <person name="Ye Y."/>
            <person name="Xu Y."/>
            <person name="Zhou H."/>
            <person name="Xiong C."/>
            <person name="Li S."/>
            <person name="Yu J."/>
            <person name="Hong S."/>
            <person name="Yu X."/>
            <person name="Zou P."/>
            <person name="Chen C."/>
            <person name="Chang X."/>
            <person name="Wang W."/>
            <person name="Lv Y."/>
            <person name="Sun Y."/>
            <person name="Ma L."/>
            <person name="Shen B."/>
            <person name="Zhu C."/>
        </authorList>
    </citation>
    <scope>NUCLEOTIDE SEQUENCE [LARGE SCALE GENOMIC DNA]</scope>
</reference>
<evidence type="ECO:0000256" key="1">
    <source>
        <dbReference type="SAM" id="SignalP"/>
    </source>
</evidence>
<feature type="signal peptide" evidence="1">
    <location>
        <begin position="1"/>
        <end position="24"/>
    </location>
</feature>
<keyword evidence="4" id="KW-1185">Reference proteome</keyword>
<proteinExistence type="predicted"/>
<dbReference type="Proteomes" id="UP000030765">
    <property type="component" value="Unassembled WGS sequence"/>
</dbReference>